<feature type="transmembrane region" description="Helical" evidence="17">
    <location>
        <begin position="76"/>
        <end position="92"/>
    </location>
</feature>
<evidence type="ECO:0000256" key="13">
    <source>
        <dbReference type="ARBA" id="ARBA00023075"/>
    </source>
</evidence>
<feature type="transmembrane region" description="Helical" evidence="17">
    <location>
        <begin position="98"/>
        <end position="115"/>
    </location>
</feature>
<dbReference type="Pfam" id="PF00361">
    <property type="entry name" value="Proton_antipo_M"/>
    <property type="match status" value="1"/>
</dbReference>
<proteinExistence type="inferred from homology"/>
<dbReference type="PRINTS" id="PR01437">
    <property type="entry name" value="NUOXDRDTASE4"/>
</dbReference>
<feature type="transmembrane region" description="Helical" evidence="17">
    <location>
        <begin position="167"/>
        <end position="188"/>
    </location>
</feature>
<dbReference type="GO" id="GO:0008137">
    <property type="term" value="F:NADH dehydrogenase (ubiquinone) activity"/>
    <property type="evidence" value="ECO:0007669"/>
    <property type="project" value="UniProtKB-UniRule"/>
</dbReference>
<dbReference type="PANTHER" id="PTHR43507:SF20">
    <property type="entry name" value="NADH-UBIQUINONE OXIDOREDUCTASE CHAIN 4"/>
    <property type="match status" value="1"/>
</dbReference>
<keyword evidence="15 17" id="KW-0472">Membrane</keyword>
<comment type="subcellular location">
    <subcellularLocation>
        <location evidence="2 17">Mitochondrion membrane</location>
        <topology evidence="2 17">Multi-pass membrane protein</topology>
    </subcellularLocation>
</comment>
<evidence type="ECO:0000259" key="18">
    <source>
        <dbReference type="Pfam" id="PF00361"/>
    </source>
</evidence>
<dbReference type="AlphaFoldDB" id="A0A7L7S3Q3"/>
<keyword evidence="9" id="KW-1278">Translocase</keyword>
<evidence type="ECO:0000256" key="11">
    <source>
        <dbReference type="ARBA" id="ARBA00022989"/>
    </source>
</evidence>
<evidence type="ECO:0000256" key="16">
    <source>
        <dbReference type="ARBA" id="ARBA00049551"/>
    </source>
</evidence>
<keyword evidence="14 17" id="KW-0496">Mitochondrion</keyword>
<keyword evidence="10 17" id="KW-0249">Electron transport</keyword>
<keyword evidence="7 17" id="KW-0679">Respiratory chain</keyword>
<accession>A0A7L7S3Q3</accession>
<feature type="transmembrane region" description="Helical" evidence="17">
    <location>
        <begin position="256"/>
        <end position="275"/>
    </location>
</feature>
<keyword evidence="11 17" id="KW-1133">Transmembrane helix</keyword>
<gene>
    <name evidence="19" type="primary">ND4</name>
</gene>
<evidence type="ECO:0000256" key="14">
    <source>
        <dbReference type="ARBA" id="ARBA00023128"/>
    </source>
</evidence>
<reference evidence="19" key="1">
    <citation type="submission" date="2020-08" db="EMBL/GenBank/DDBJ databases">
        <title>DNAmark Project.</title>
        <authorList>
            <person name="Leerhoei F."/>
        </authorList>
    </citation>
    <scope>NUCLEOTIDE SEQUENCE</scope>
    <source>
        <strain evidence="19">DM572</strain>
    </source>
</reference>
<feature type="transmembrane region" description="Helical" evidence="17">
    <location>
        <begin position="364"/>
        <end position="384"/>
    </location>
</feature>
<comment type="similarity">
    <text evidence="3 17">Belongs to the complex I subunit 4 family.</text>
</comment>
<feature type="transmembrane region" description="Helical" evidence="17">
    <location>
        <begin position="127"/>
        <end position="147"/>
    </location>
</feature>
<feature type="transmembrane region" description="Helical" evidence="17">
    <location>
        <begin position="281"/>
        <end position="306"/>
    </location>
</feature>
<feature type="transmembrane region" description="Helical" evidence="17">
    <location>
        <begin position="48"/>
        <end position="69"/>
    </location>
</feature>
<evidence type="ECO:0000256" key="15">
    <source>
        <dbReference type="ARBA" id="ARBA00023136"/>
    </source>
</evidence>
<feature type="domain" description="NADH:quinone oxidoreductase/Mrp antiporter transmembrane" evidence="18">
    <location>
        <begin position="94"/>
        <end position="374"/>
    </location>
</feature>
<feature type="transmembrane region" description="Helical" evidence="17">
    <location>
        <begin position="200"/>
        <end position="223"/>
    </location>
</feature>
<dbReference type="GO" id="GO:0015990">
    <property type="term" value="P:electron transport coupled proton transport"/>
    <property type="evidence" value="ECO:0007669"/>
    <property type="project" value="TreeGrafter"/>
</dbReference>
<name>A0A7L7S3Q3_9ARAC</name>
<dbReference type="EC" id="7.1.1.2" evidence="4 17"/>
<dbReference type="InterPro" id="IPR001750">
    <property type="entry name" value="ND/Mrp_TM"/>
</dbReference>
<evidence type="ECO:0000256" key="17">
    <source>
        <dbReference type="RuleBase" id="RU003297"/>
    </source>
</evidence>
<feature type="transmembrane region" description="Helical" evidence="17">
    <location>
        <begin position="405"/>
        <end position="423"/>
    </location>
</feature>
<evidence type="ECO:0000256" key="2">
    <source>
        <dbReference type="ARBA" id="ARBA00004225"/>
    </source>
</evidence>
<organism evidence="19">
    <name type="scientific">Araneus quadratus</name>
    <dbReference type="NCBI Taxonomy" id="279270"/>
    <lineage>
        <taxon>Eukaryota</taxon>
        <taxon>Metazoa</taxon>
        <taxon>Ecdysozoa</taxon>
        <taxon>Arthropoda</taxon>
        <taxon>Chelicerata</taxon>
        <taxon>Arachnida</taxon>
        <taxon>Araneae</taxon>
        <taxon>Araneomorphae</taxon>
        <taxon>Entelegynae</taxon>
        <taxon>Araneoidea</taxon>
        <taxon>Araneidae</taxon>
        <taxon>Araneus</taxon>
    </lineage>
</organism>
<feature type="transmembrane region" description="Helical" evidence="17">
    <location>
        <begin position="12"/>
        <end position="36"/>
    </location>
</feature>
<evidence type="ECO:0000256" key="6">
    <source>
        <dbReference type="ARBA" id="ARBA00022448"/>
    </source>
</evidence>
<dbReference type="GO" id="GO:0003954">
    <property type="term" value="F:NADH dehydrogenase activity"/>
    <property type="evidence" value="ECO:0007669"/>
    <property type="project" value="TreeGrafter"/>
</dbReference>
<comment type="function">
    <text evidence="1">Core subunit of the mitochondrial membrane respiratory chain NADH dehydrogenase (Complex I) that is believed to belong to the minimal assembly required for catalysis. Complex I functions in the transfer of electrons from NADH to the respiratory chain. The immediate electron acceptor for the enzyme is believed to be ubiquinone.</text>
</comment>
<dbReference type="GO" id="GO:0048039">
    <property type="term" value="F:ubiquinone binding"/>
    <property type="evidence" value="ECO:0007669"/>
    <property type="project" value="TreeGrafter"/>
</dbReference>
<dbReference type="PANTHER" id="PTHR43507">
    <property type="entry name" value="NADH-UBIQUINONE OXIDOREDUCTASE CHAIN 4"/>
    <property type="match status" value="1"/>
</dbReference>
<keyword evidence="12 17" id="KW-0520">NAD</keyword>
<evidence type="ECO:0000256" key="10">
    <source>
        <dbReference type="ARBA" id="ARBA00022982"/>
    </source>
</evidence>
<dbReference type="GO" id="GO:0042773">
    <property type="term" value="P:ATP synthesis coupled electron transport"/>
    <property type="evidence" value="ECO:0007669"/>
    <property type="project" value="InterPro"/>
</dbReference>
<keyword evidence="13 17" id="KW-0830">Ubiquinone</keyword>
<evidence type="ECO:0000256" key="12">
    <source>
        <dbReference type="ARBA" id="ARBA00023027"/>
    </source>
</evidence>
<evidence type="ECO:0000256" key="9">
    <source>
        <dbReference type="ARBA" id="ARBA00022967"/>
    </source>
</evidence>
<evidence type="ECO:0000256" key="5">
    <source>
        <dbReference type="ARBA" id="ARBA00021006"/>
    </source>
</evidence>
<protein>
    <recommendedName>
        <fullName evidence="5 17">NADH-ubiquinone oxidoreductase chain 4</fullName>
        <ecNumber evidence="4 17">7.1.1.2</ecNumber>
    </recommendedName>
</protein>
<comment type="catalytic activity">
    <reaction evidence="16 17">
        <text>a ubiquinone + NADH + 5 H(+)(in) = a ubiquinol + NAD(+) + 4 H(+)(out)</text>
        <dbReference type="Rhea" id="RHEA:29091"/>
        <dbReference type="Rhea" id="RHEA-COMP:9565"/>
        <dbReference type="Rhea" id="RHEA-COMP:9566"/>
        <dbReference type="ChEBI" id="CHEBI:15378"/>
        <dbReference type="ChEBI" id="CHEBI:16389"/>
        <dbReference type="ChEBI" id="CHEBI:17976"/>
        <dbReference type="ChEBI" id="CHEBI:57540"/>
        <dbReference type="ChEBI" id="CHEBI:57945"/>
        <dbReference type="EC" id="7.1.1.2"/>
    </reaction>
</comment>
<feature type="transmembrane region" description="Helical" evidence="17">
    <location>
        <begin position="327"/>
        <end position="358"/>
    </location>
</feature>
<evidence type="ECO:0000256" key="7">
    <source>
        <dbReference type="ARBA" id="ARBA00022660"/>
    </source>
</evidence>
<keyword evidence="6 17" id="KW-0813">Transport</keyword>
<evidence type="ECO:0000256" key="3">
    <source>
        <dbReference type="ARBA" id="ARBA00009025"/>
    </source>
</evidence>
<keyword evidence="8 17" id="KW-0812">Transmembrane</keyword>
<evidence type="ECO:0000256" key="4">
    <source>
        <dbReference type="ARBA" id="ARBA00012944"/>
    </source>
</evidence>
<evidence type="ECO:0000313" key="19">
    <source>
        <dbReference type="EMBL" id="QNV12103.1"/>
    </source>
</evidence>
<feature type="transmembrane region" description="Helical" evidence="17">
    <location>
        <begin position="229"/>
        <end position="249"/>
    </location>
</feature>
<comment type="function">
    <text evidence="17">Core subunit of the mitochondrial membrane respiratory chain NADH dehydrogenase (Complex I) which catalyzes electron transfer from NADH through the respiratory chain, using ubiquinone as an electron acceptor. Essential for the catalytic activity and assembly of complex I.</text>
</comment>
<dbReference type="EMBL" id="MT862431">
    <property type="protein sequence ID" value="QNV12103.1"/>
    <property type="molecule type" value="Genomic_DNA"/>
</dbReference>
<dbReference type="GO" id="GO:0031966">
    <property type="term" value="C:mitochondrial membrane"/>
    <property type="evidence" value="ECO:0007669"/>
    <property type="project" value="UniProtKB-SubCell"/>
</dbReference>
<geneLocation type="mitochondrion" evidence="19"/>
<evidence type="ECO:0000256" key="1">
    <source>
        <dbReference type="ARBA" id="ARBA00003257"/>
    </source>
</evidence>
<evidence type="ECO:0000256" key="8">
    <source>
        <dbReference type="ARBA" id="ARBA00022692"/>
    </source>
</evidence>
<dbReference type="InterPro" id="IPR003918">
    <property type="entry name" value="NADH_UbQ_OxRdtase"/>
</dbReference>
<sequence length="428" mass="49016">MKMFMPLALMSFIMFNYSNFLIISTFLSLFMFLKFYSLQMLIINKLMFMDFISLILIMLSMFSVMMIILSSNSLKHLFMLITSILLILILTFSSLNMFSFYMMFEIVLIPTLFLITKMGYQPERLQAGIYLMIYTIIASLPLLLGIINFKNTPNFILLNSNCTQIKFSIIFILAFLVKLPMFLFHLWLPKAHVEAPVEGSMILAAVLLKLGGYGLIRFCPLLYSKLIPYNFWILSISLIGAIMTSMNCIRQKDLKSLIAYSSVAHMGLVLASILTMTFSGIYGAILMMIAHGLSSSALFLMVNMIYSKHHTRNIISFKGMWNSFPNITFWWFIFIAANISAPPSINLAGEIIILISLINWNHLILIPFIFISIMTSIFSISLFLNTTHNQPNSNIEGGSTFFNKLYLCLFIHLIPLIILIMKMDMFLF</sequence>